<feature type="compositionally biased region" description="Basic and acidic residues" evidence="1">
    <location>
        <begin position="42"/>
        <end position="62"/>
    </location>
</feature>
<protein>
    <submittedName>
        <fullName evidence="2">Uncharacterized protein</fullName>
    </submittedName>
</protein>
<dbReference type="RefSeq" id="WP_008616871.1">
    <property type="nucleotide sequence ID" value="NZ_AONQ01000021.1"/>
</dbReference>
<dbReference type="EMBL" id="AONQ01000021">
    <property type="protein sequence ID" value="EME70200.1"/>
    <property type="molecule type" value="Genomic_DNA"/>
</dbReference>
<sequence length="140" mass="15984">MSEFQFSWSRFNDLQRRAAAEDLTDHEAEEYDTLARVWEEAKAEGRRREGRQVEEQRQRQAEENPSDPDGSVGACLAEFQRTRDQQRGVTWHRAEMVEVRNPDGRSTNRQWVGPGLAGQTYHQPSASRGGLDAIKRGLAA</sequence>
<name>M2Z7B2_9PROT</name>
<dbReference type="AlphaFoldDB" id="M2Z7B2"/>
<reference evidence="2 3" key="1">
    <citation type="journal article" date="2014" name="Genome Announc.">
        <title>Draft Genome Sequence of Magnetospirillum sp. Strain SO-1, a Freshwater Magnetotactic Bacterium Isolated from the Ol'khovka River, Russia.</title>
        <authorList>
            <person name="Grouzdev D.S."/>
            <person name="Dziuba M.V."/>
            <person name="Sukhacheva M.S."/>
            <person name="Mardanov A.V."/>
            <person name="Beletskiy A.V."/>
            <person name="Kuznetsov B.B."/>
            <person name="Skryabin K.G."/>
        </authorList>
    </citation>
    <scope>NUCLEOTIDE SEQUENCE [LARGE SCALE GENOMIC DNA]</scope>
    <source>
        <strain evidence="2 3">SO-1</strain>
    </source>
</reference>
<organism evidence="2 3">
    <name type="scientific">Paramagnetospirillum caucaseum</name>
    <dbReference type="NCBI Taxonomy" id="1244869"/>
    <lineage>
        <taxon>Bacteria</taxon>
        <taxon>Pseudomonadati</taxon>
        <taxon>Pseudomonadota</taxon>
        <taxon>Alphaproteobacteria</taxon>
        <taxon>Rhodospirillales</taxon>
        <taxon>Magnetospirillaceae</taxon>
        <taxon>Paramagnetospirillum</taxon>
    </lineage>
</organism>
<proteinExistence type="predicted"/>
<accession>M2Z7B2</accession>
<evidence type="ECO:0000313" key="2">
    <source>
        <dbReference type="EMBL" id="EME70200.1"/>
    </source>
</evidence>
<gene>
    <name evidence="2" type="ORF">H261_09707</name>
</gene>
<dbReference type="PATRIC" id="fig|1244869.3.peg.1961"/>
<dbReference type="Proteomes" id="UP000011744">
    <property type="component" value="Unassembled WGS sequence"/>
</dbReference>
<keyword evidence="3" id="KW-1185">Reference proteome</keyword>
<evidence type="ECO:0000313" key="3">
    <source>
        <dbReference type="Proteomes" id="UP000011744"/>
    </source>
</evidence>
<feature type="region of interest" description="Disordered" evidence="1">
    <location>
        <begin position="42"/>
        <end position="73"/>
    </location>
</feature>
<dbReference type="STRING" id="1244869.H261_09707"/>
<comment type="caution">
    <text evidence="2">The sequence shown here is derived from an EMBL/GenBank/DDBJ whole genome shotgun (WGS) entry which is preliminary data.</text>
</comment>
<evidence type="ECO:0000256" key="1">
    <source>
        <dbReference type="SAM" id="MobiDB-lite"/>
    </source>
</evidence>
<feature type="region of interest" description="Disordered" evidence="1">
    <location>
        <begin position="100"/>
        <end position="140"/>
    </location>
</feature>